<name>A0A0C2G6T9_9ACTN</name>
<dbReference type="InterPro" id="IPR002347">
    <property type="entry name" value="SDR_fam"/>
</dbReference>
<dbReference type="AlphaFoldDB" id="A0A0C2G6T9"/>
<dbReference type="Gene3D" id="3.40.50.720">
    <property type="entry name" value="NAD(P)-binding Rossmann-like Domain"/>
    <property type="match status" value="1"/>
</dbReference>
<dbReference type="STRING" id="183763.LP52_10025"/>
<comment type="caution">
    <text evidence="3">The sequence shown here is derived from an EMBL/GenBank/DDBJ whole genome shotgun (WGS) entry which is preliminary data.</text>
</comment>
<dbReference type="OrthoDB" id="8959163at2"/>
<keyword evidence="4" id="KW-1185">Reference proteome</keyword>
<reference evidence="4" key="1">
    <citation type="journal article" date="2015" name="Chem. Biol.">
        <title>Structure, bioactivity, and resistance mechanism of streptomonomicin, an unusual lasso Peptide from an understudied halophilic actinomycete.</title>
        <authorList>
            <person name="Metelev M."/>
            <person name="Tietz J.I."/>
            <person name="Melby J.O."/>
            <person name="Blair P.M."/>
            <person name="Zhu L."/>
            <person name="Livnat I."/>
            <person name="Severinov K."/>
            <person name="Mitchell D.A."/>
        </authorList>
    </citation>
    <scope>NUCLEOTIDE SEQUENCE [LARGE SCALE GENOMIC DNA]</scope>
    <source>
        <strain evidence="4">YIM 90003</strain>
    </source>
</reference>
<dbReference type="NCBIfam" id="NF005095">
    <property type="entry name" value="PRK06523.1"/>
    <property type="match status" value="1"/>
</dbReference>
<dbReference type="Proteomes" id="UP000031675">
    <property type="component" value="Unassembled WGS sequence"/>
</dbReference>
<dbReference type="RefSeq" id="WP_040272689.1">
    <property type="nucleotide sequence ID" value="NZ_JROO01000017.1"/>
</dbReference>
<sequence length="265" mass="27518">MDLNLKDKVVVVTGASKGIGLAVTRELTHQGARVVAGSRTTTPELAELRDSSGVAVVHADLAAAEGPERLVRAAVELHGGIDLLINNVGASEPADGITGTGDDAWRRVFDVNLFSVVRTTRAAVPAMTGRTGAAIVNVSSVNARQPMPMIMHYSAAKAALTNLGRSLAEELAPDGIRVNTVSPGPVRTPLWTDEDGGFANVLAAQAETSVDDVMDRVVPESMGVSLGRVIEPHEVADLTLFLASPRAAGITGADYRIDGGLVKTA</sequence>
<dbReference type="CDD" id="cd05233">
    <property type="entry name" value="SDR_c"/>
    <property type="match status" value="1"/>
</dbReference>
<dbReference type="SUPFAM" id="SSF51735">
    <property type="entry name" value="NAD(P)-binding Rossmann-fold domains"/>
    <property type="match status" value="1"/>
</dbReference>
<dbReference type="InterPro" id="IPR036291">
    <property type="entry name" value="NAD(P)-bd_dom_sf"/>
</dbReference>
<evidence type="ECO:0000313" key="4">
    <source>
        <dbReference type="Proteomes" id="UP000031675"/>
    </source>
</evidence>
<evidence type="ECO:0000313" key="3">
    <source>
        <dbReference type="EMBL" id="KIH99008.1"/>
    </source>
</evidence>
<accession>A0A0C2G6T9</accession>
<comment type="similarity">
    <text evidence="1">Belongs to the short-chain dehydrogenases/reductases (SDR) family.</text>
</comment>
<dbReference type="InterPro" id="IPR020904">
    <property type="entry name" value="Sc_DH/Rdtase_CS"/>
</dbReference>
<dbReference type="FunFam" id="3.40.50.720:FF:000084">
    <property type="entry name" value="Short-chain dehydrogenase reductase"/>
    <property type="match status" value="1"/>
</dbReference>
<dbReference type="PROSITE" id="PS00061">
    <property type="entry name" value="ADH_SHORT"/>
    <property type="match status" value="1"/>
</dbReference>
<dbReference type="PANTHER" id="PTHR24321">
    <property type="entry name" value="DEHYDROGENASES, SHORT CHAIN"/>
    <property type="match status" value="1"/>
</dbReference>
<organism evidence="3 4">
    <name type="scientific">Streptomonospora alba</name>
    <dbReference type="NCBI Taxonomy" id="183763"/>
    <lineage>
        <taxon>Bacteria</taxon>
        <taxon>Bacillati</taxon>
        <taxon>Actinomycetota</taxon>
        <taxon>Actinomycetes</taxon>
        <taxon>Streptosporangiales</taxon>
        <taxon>Nocardiopsidaceae</taxon>
        <taxon>Streptomonospora</taxon>
    </lineage>
</organism>
<proteinExistence type="inferred from homology"/>
<dbReference type="EMBL" id="JROO01000017">
    <property type="protein sequence ID" value="KIH99008.1"/>
    <property type="molecule type" value="Genomic_DNA"/>
</dbReference>
<dbReference type="GO" id="GO:0016491">
    <property type="term" value="F:oxidoreductase activity"/>
    <property type="evidence" value="ECO:0007669"/>
    <property type="project" value="UniProtKB-KW"/>
</dbReference>
<protein>
    <submittedName>
        <fullName evidence="3">3-oxoacyl-ACP reductase</fullName>
    </submittedName>
</protein>
<dbReference type="PRINTS" id="PR00080">
    <property type="entry name" value="SDRFAMILY"/>
</dbReference>
<dbReference type="Pfam" id="PF13561">
    <property type="entry name" value="adh_short_C2"/>
    <property type="match status" value="1"/>
</dbReference>
<dbReference type="PRINTS" id="PR00081">
    <property type="entry name" value="GDHRDH"/>
</dbReference>
<gene>
    <name evidence="3" type="ORF">LP52_10025</name>
</gene>
<keyword evidence="2" id="KW-0560">Oxidoreductase</keyword>
<evidence type="ECO:0000256" key="1">
    <source>
        <dbReference type="ARBA" id="ARBA00006484"/>
    </source>
</evidence>
<dbReference type="PANTHER" id="PTHR24321:SF14">
    <property type="entry name" value="SHORT-CHAIN TYPE DEHYDROGENASE_REDUCTASE BLR2146-RELATED"/>
    <property type="match status" value="1"/>
</dbReference>
<evidence type="ECO:0000256" key="2">
    <source>
        <dbReference type="ARBA" id="ARBA00023002"/>
    </source>
</evidence>